<dbReference type="EMBL" id="MT143000">
    <property type="protein sequence ID" value="QJA91615.1"/>
    <property type="molecule type" value="Genomic_DNA"/>
</dbReference>
<dbReference type="AlphaFoldDB" id="A0A6M3LEW3"/>
<protein>
    <submittedName>
        <fullName evidence="2">Uncharacterized protein</fullName>
    </submittedName>
</protein>
<dbReference type="EMBL" id="MT141922">
    <property type="protein sequence ID" value="QJA72075.1"/>
    <property type="molecule type" value="Genomic_DNA"/>
</dbReference>
<accession>A0A6M3LEW3</accession>
<gene>
    <name evidence="1" type="ORF">MM415A02935_0009</name>
    <name evidence="2" type="ORF">MM415B03315_0009</name>
</gene>
<organism evidence="2">
    <name type="scientific">viral metagenome</name>
    <dbReference type="NCBI Taxonomy" id="1070528"/>
    <lineage>
        <taxon>unclassified sequences</taxon>
        <taxon>metagenomes</taxon>
        <taxon>organismal metagenomes</taxon>
    </lineage>
</organism>
<proteinExistence type="predicted"/>
<evidence type="ECO:0000313" key="1">
    <source>
        <dbReference type="EMBL" id="QJA72075.1"/>
    </source>
</evidence>
<evidence type="ECO:0000313" key="2">
    <source>
        <dbReference type="EMBL" id="QJA91615.1"/>
    </source>
</evidence>
<sequence>MENEILEAKETDVKLEEFIRKLKSALSLMGGLDGDRLEKKTLEEVFKLLTPHGIVLKFSIDKTRIEGKMFG</sequence>
<reference evidence="2" key="1">
    <citation type="submission" date="2020-03" db="EMBL/GenBank/DDBJ databases">
        <title>The deep terrestrial virosphere.</title>
        <authorList>
            <person name="Holmfeldt K."/>
            <person name="Nilsson E."/>
            <person name="Simone D."/>
            <person name="Lopez-Fernandez M."/>
            <person name="Wu X."/>
            <person name="de Brujin I."/>
            <person name="Lundin D."/>
            <person name="Andersson A."/>
            <person name="Bertilsson S."/>
            <person name="Dopson M."/>
        </authorList>
    </citation>
    <scope>NUCLEOTIDE SEQUENCE</scope>
    <source>
        <strain evidence="1">MM415A02935</strain>
        <strain evidence="2">MM415B03315</strain>
    </source>
</reference>
<name>A0A6M3LEW3_9ZZZZ</name>